<gene>
    <name evidence="1" type="ORF">GCM10009039_11630</name>
</gene>
<dbReference type="AlphaFoldDB" id="A0A830FKD7"/>
<accession>A0A830FKD7</accession>
<reference evidence="1" key="1">
    <citation type="journal article" date="2014" name="Int. J. Syst. Evol. Microbiol.">
        <title>Complete genome sequence of Corynebacterium casei LMG S-19264T (=DSM 44701T), isolated from a smear-ripened cheese.</title>
        <authorList>
            <consortium name="US DOE Joint Genome Institute (JGI-PGF)"/>
            <person name="Walter F."/>
            <person name="Albersmeier A."/>
            <person name="Kalinowski J."/>
            <person name="Ruckert C."/>
        </authorList>
    </citation>
    <scope>NUCLEOTIDE SEQUENCE</scope>
    <source>
        <strain evidence="1">JCM 19596</strain>
    </source>
</reference>
<dbReference type="Proteomes" id="UP000607197">
    <property type="component" value="Unassembled WGS sequence"/>
</dbReference>
<proteinExistence type="predicted"/>
<evidence type="ECO:0000313" key="1">
    <source>
        <dbReference type="EMBL" id="GGL55191.1"/>
    </source>
</evidence>
<organism evidence="1 2">
    <name type="scientific">Halocalculus aciditolerans</name>
    <dbReference type="NCBI Taxonomy" id="1383812"/>
    <lineage>
        <taxon>Archaea</taxon>
        <taxon>Methanobacteriati</taxon>
        <taxon>Methanobacteriota</taxon>
        <taxon>Stenosarchaea group</taxon>
        <taxon>Halobacteria</taxon>
        <taxon>Halobacteriales</taxon>
        <taxon>Halobacteriaceae</taxon>
        <taxon>Halocalculus</taxon>
    </lineage>
</organism>
<evidence type="ECO:0000313" key="2">
    <source>
        <dbReference type="Proteomes" id="UP000607197"/>
    </source>
</evidence>
<reference evidence="1" key="2">
    <citation type="submission" date="2020-09" db="EMBL/GenBank/DDBJ databases">
        <authorList>
            <person name="Sun Q."/>
            <person name="Ohkuma M."/>
        </authorList>
    </citation>
    <scope>NUCLEOTIDE SEQUENCE</scope>
    <source>
        <strain evidence="1">JCM 19596</strain>
    </source>
</reference>
<dbReference type="EMBL" id="BMPG01000001">
    <property type="protein sequence ID" value="GGL55191.1"/>
    <property type="molecule type" value="Genomic_DNA"/>
</dbReference>
<comment type="caution">
    <text evidence="1">The sequence shown here is derived from an EMBL/GenBank/DDBJ whole genome shotgun (WGS) entry which is preliminary data.</text>
</comment>
<keyword evidence="2" id="KW-1185">Reference proteome</keyword>
<protein>
    <submittedName>
        <fullName evidence="1">Uncharacterized protein</fullName>
    </submittedName>
</protein>
<dbReference type="RefSeq" id="WP_188976773.1">
    <property type="nucleotide sequence ID" value="NZ_BMPG01000001.1"/>
</dbReference>
<name>A0A830FKD7_9EURY</name>
<sequence length="153" mass="16588">MTDASWTVGGIVTDGLVGSTPVVSPGGTRSLTFHFHEFLTDAVDDYRVRYQDLREYIEWTAGDPVRTWVSDGGDPSYRERVPAGASFDTFVVAVDPGADVEAEGFWGVVTGGSDDSRPPASERTLSLDVFVLAPLDEYADDEAVETAFKTEVM</sequence>